<feature type="compositionally biased region" description="Basic and acidic residues" evidence="1">
    <location>
        <begin position="567"/>
        <end position="580"/>
    </location>
</feature>
<dbReference type="Proteomes" id="UP000815677">
    <property type="component" value="Unassembled WGS sequence"/>
</dbReference>
<gene>
    <name evidence="2" type="ORF">MCHLO_15258</name>
</gene>
<dbReference type="EMBL" id="DF849791">
    <property type="protein sequence ID" value="GAT58881.1"/>
    <property type="molecule type" value="Genomic_DNA"/>
</dbReference>
<protein>
    <submittedName>
        <fullName evidence="2">Uncharacterized protein</fullName>
    </submittedName>
</protein>
<reference evidence="2" key="1">
    <citation type="submission" date="2014-09" db="EMBL/GenBank/DDBJ databases">
        <title>Genome sequence of the luminous mushroom Mycena chlorophos for searching fungal bioluminescence genes.</title>
        <authorList>
            <person name="Tanaka Y."/>
            <person name="Kasuga D."/>
            <person name="Oba Y."/>
            <person name="Hase S."/>
            <person name="Sato K."/>
            <person name="Oba Y."/>
            <person name="Sakakibara Y."/>
        </authorList>
    </citation>
    <scope>NUCLEOTIDE SEQUENCE</scope>
</reference>
<keyword evidence="3" id="KW-1185">Reference proteome</keyword>
<name>A0ABQ0M690_MYCCL</name>
<organism evidence="2 3">
    <name type="scientific">Mycena chlorophos</name>
    <name type="common">Agaric fungus</name>
    <name type="synonym">Agaricus chlorophos</name>
    <dbReference type="NCBI Taxonomy" id="658473"/>
    <lineage>
        <taxon>Eukaryota</taxon>
        <taxon>Fungi</taxon>
        <taxon>Dikarya</taxon>
        <taxon>Basidiomycota</taxon>
        <taxon>Agaricomycotina</taxon>
        <taxon>Agaricomycetes</taxon>
        <taxon>Agaricomycetidae</taxon>
        <taxon>Agaricales</taxon>
        <taxon>Marasmiineae</taxon>
        <taxon>Mycenaceae</taxon>
        <taxon>Mycena</taxon>
    </lineage>
</organism>
<evidence type="ECO:0000256" key="1">
    <source>
        <dbReference type="SAM" id="MobiDB-lite"/>
    </source>
</evidence>
<accession>A0ABQ0M690</accession>
<feature type="region of interest" description="Disordered" evidence="1">
    <location>
        <begin position="556"/>
        <end position="637"/>
    </location>
</feature>
<feature type="compositionally biased region" description="Low complexity" evidence="1">
    <location>
        <begin position="587"/>
        <end position="608"/>
    </location>
</feature>
<sequence>MSVPGSGDNVGVADWLNGVIVDARRSGDDLHDDAAAGIDPYLLHAPSLPMPQFYNPAAAAYFPGMNDAEDPFAMLLPIHASDPFDATQSSGMDASGFLNMDVEAPTDASMAAAAPLPVVSAPVPLRMEADPASVVTLESLGVNNALLGQLHQIIAGQLDIPRGPDSHAIRYLLAGYLLGGESAKATTASYKDWSKTLLVTQPSGDLEDELPPSTAMSGLSTSFQPTHTNIDSIPSSGNQANANVAAPSRPQILPENNSSRETFYETHYPDLYDLLQLFKGKDGLKVIIRDAFPDDDDARFSLVDTLDEMAIVLEGKRPNADLASRKLYDTKLTELVYNNRSRVRRSCRDLLLLTFRHHYGAFVPNQHPAGRDYTTAERAMLEGRIRSQCQRWLMDQYYFAHDIPAADVLDFSHPSGHAAGETAIGASTQDAVPFTGPGYFASPAFGKCVLDLLDHPQFGVPFNTDEENEIFRNGPSDATMALTVITCHNVLSSLIASAGSLNPNKITRLPLATAAYEVLYVSNIELLLDIGEGKHGQAARDLLQKTRLRLGEEFRAARSAASGNKKRAWDKLHIPKEQPTRAKRSRGGSSSRPARTTAAPRLRTNAATCLRTAAPLRSPMNEAASSSSYGRMGQPST</sequence>
<evidence type="ECO:0000313" key="3">
    <source>
        <dbReference type="Proteomes" id="UP000815677"/>
    </source>
</evidence>
<proteinExistence type="predicted"/>
<evidence type="ECO:0000313" key="2">
    <source>
        <dbReference type="EMBL" id="GAT58881.1"/>
    </source>
</evidence>
<feature type="compositionally biased region" description="Polar residues" evidence="1">
    <location>
        <begin position="623"/>
        <end position="637"/>
    </location>
</feature>